<dbReference type="PANTHER" id="PTHR42718">
    <property type="entry name" value="MAJOR FACILITATOR SUPERFAMILY MULTIDRUG TRANSPORTER MFSC"/>
    <property type="match status" value="1"/>
</dbReference>
<dbReference type="InterPro" id="IPR036259">
    <property type="entry name" value="MFS_trans_sf"/>
</dbReference>
<dbReference type="Gene3D" id="1.20.1720.10">
    <property type="entry name" value="Multidrug resistance protein D"/>
    <property type="match status" value="1"/>
</dbReference>
<reference evidence="9 10" key="1">
    <citation type="submission" date="2024-09" db="EMBL/GenBank/DDBJ databases">
        <authorList>
            <person name="Sun Q."/>
            <person name="Mori K."/>
        </authorList>
    </citation>
    <scope>NUCLEOTIDE SEQUENCE [LARGE SCALE GENOMIC DNA]</scope>
    <source>
        <strain evidence="9 10">TBRC 0563</strain>
    </source>
</reference>
<name>A0ABV5Z228_9ACTN</name>
<keyword evidence="3" id="KW-1003">Cell membrane</keyword>
<feature type="transmembrane region" description="Helical" evidence="7">
    <location>
        <begin position="21"/>
        <end position="45"/>
    </location>
</feature>
<keyword evidence="10" id="KW-1185">Reference proteome</keyword>
<evidence type="ECO:0000256" key="4">
    <source>
        <dbReference type="ARBA" id="ARBA00022692"/>
    </source>
</evidence>
<keyword evidence="4 7" id="KW-0812">Transmembrane</keyword>
<keyword evidence="6 7" id="KW-0472">Membrane</keyword>
<gene>
    <name evidence="9" type="ORF">ACFFNX_50285</name>
</gene>
<comment type="caution">
    <text evidence="9">The sequence shown here is derived from an EMBL/GenBank/DDBJ whole genome shotgun (WGS) entry which is preliminary data.</text>
</comment>
<sequence>MTSTTASARLDNRTIGLDRAAFALLSAIQVTLIASITVMSVALPAIRRDLRADPRDLVIAASAYGLSFGGLLLLGGRLADLIRPRAVLVAGLAVFGAGSATAGLAPAFGALVA</sequence>
<organism evidence="9 10">
    <name type="scientific">Actinoallomurus acaciae</name>
    <dbReference type="NCBI Taxonomy" id="502577"/>
    <lineage>
        <taxon>Bacteria</taxon>
        <taxon>Bacillati</taxon>
        <taxon>Actinomycetota</taxon>
        <taxon>Actinomycetes</taxon>
        <taxon>Streptosporangiales</taxon>
        <taxon>Thermomonosporaceae</taxon>
        <taxon>Actinoallomurus</taxon>
    </lineage>
</organism>
<dbReference type="SUPFAM" id="SSF103473">
    <property type="entry name" value="MFS general substrate transporter"/>
    <property type="match status" value="1"/>
</dbReference>
<feature type="transmembrane region" description="Helical" evidence="7">
    <location>
        <begin position="57"/>
        <end position="74"/>
    </location>
</feature>
<evidence type="ECO:0000256" key="3">
    <source>
        <dbReference type="ARBA" id="ARBA00022475"/>
    </source>
</evidence>
<comment type="subcellular location">
    <subcellularLocation>
        <location evidence="1">Cell membrane</location>
        <topology evidence="1">Multi-pass membrane protein</topology>
    </subcellularLocation>
</comment>
<keyword evidence="2" id="KW-0813">Transport</keyword>
<evidence type="ECO:0000256" key="2">
    <source>
        <dbReference type="ARBA" id="ARBA00022448"/>
    </source>
</evidence>
<feature type="transmembrane region" description="Helical" evidence="7">
    <location>
        <begin position="86"/>
        <end position="112"/>
    </location>
</feature>
<evidence type="ECO:0000256" key="7">
    <source>
        <dbReference type="SAM" id="Phobius"/>
    </source>
</evidence>
<feature type="domain" description="Major facilitator superfamily (MFS) profile" evidence="8">
    <location>
        <begin position="15"/>
        <end position="113"/>
    </location>
</feature>
<dbReference type="PROSITE" id="PS50850">
    <property type="entry name" value="MFS"/>
    <property type="match status" value="1"/>
</dbReference>
<feature type="non-terminal residue" evidence="9">
    <location>
        <position position="113"/>
    </location>
</feature>
<evidence type="ECO:0000256" key="6">
    <source>
        <dbReference type="ARBA" id="ARBA00023136"/>
    </source>
</evidence>
<proteinExistence type="predicted"/>
<keyword evidence="5 7" id="KW-1133">Transmembrane helix</keyword>
<accession>A0ABV5Z228</accession>
<evidence type="ECO:0000256" key="5">
    <source>
        <dbReference type="ARBA" id="ARBA00022989"/>
    </source>
</evidence>
<evidence type="ECO:0000256" key="1">
    <source>
        <dbReference type="ARBA" id="ARBA00004651"/>
    </source>
</evidence>
<dbReference type="InterPro" id="IPR020846">
    <property type="entry name" value="MFS_dom"/>
</dbReference>
<dbReference type="Proteomes" id="UP001589627">
    <property type="component" value="Unassembled WGS sequence"/>
</dbReference>
<evidence type="ECO:0000313" key="9">
    <source>
        <dbReference type="EMBL" id="MFB9840364.1"/>
    </source>
</evidence>
<evidence type="ECO:0000313" key="10">
    <source>
        <dbReference type="Proteomes" id="UP001589627"/>
    </source>
</evidence>
<protein>
    <submittedName>
        <fullName evidence="9">MFS transporter</fullName>
    </submittedName>
</protein>
<dbReference type="EMBL" id="JBHLZP010001047">
    <property type="protein sequence ID" value="MFB9840364.1"/>
    <property type="molecule type" value="Genomic_DNA"/>
</dbReference>
<evidence type="ECO:0000259" key="8">
    <source>
        <dbReference type="PROSITE" id="PS50850"/>
    </source>
</evidence>
<dbReference type="PANTHER" id="PTHR42718:SF46">
    <property type="entry name" value="BLR6921 PROTEIN"/>
    <property type="match status" value="1"/>
</dbReference>